<dbReference type="PANTHER" id="PTHR48111:SF22">
    <property type="entry name" value="REGULATOR OF RPOS"/>
    <property type="match status" value="1"/>
</dbReference>
<evidence type="ECO:0000256" key="4">
    <source>
        <dbReference type="ARBA" id="ARBA00023125"/>
    </source>
</evidence>
<evidence type="ECO:0000256" key="5">
    <source>
        <dbReference type="ARBA" id="ARBA00023163"/>
    </source>
</evidence>
<feature type="modified residue" description="4-aspartylphosphate" evidence="6">
    <location>
        <position position="56"/>
    </location>
</feature>
<evidence type="ECO:0000256" key="2">
    <source>
        <dbReference type="ARBA" id="ARBA00023012"/>
    </source>
</evidence>
<dbReference type="GO" id="GO:0006355">
    <property type="term" value="P:regulation of DNA-templated transcription"/>
    <property type="evidence" value="ECO:0007669"/>
    <property type="project" value="TreeGrafter"/>
</dbReference>
<name>A0A4Y1ZDJ6_9BACL</name>
<accession>A0A4Y1ZDJ6</accession>
<keyword evidence="4 8" id="KW-0238">DNA-binding</keyword>
<dbReference type="SUPFAM" id="SSF52172">
    <property type="entry name" value="CheY-like"/>
    <property type="match status" value="1"/>
</dbReference>
<dbReference type="GO" id="GO:0032993">
    <property type="term" value="C:protein-DNA complex"/>
    <property type="evidence" value="ECO:0007669"/>
    <property type="project" value="TreeGrafter"/>
</dbReference>
<protein>
    <submittedName>
        <fullName evidence="8">DNA-binding response regulator</fullName>
    </submittedName>
</protein>
<evidence type="ECO:0000313" key="8">
    <source>
        <dbReference type="EMBL" id="GAY77031.1"/>
    </source>
</evidence>
<dbReference type="GO" id="GO:0005829">
    <property type="term" value="C:cytosol"/>
    <property type="evidence" value="ECO:0007669"/>
    <property type="project" value="TreeGrafter"/>
</dbReference>
<feature type="domain" description="Response regulatory" evidence="7">
    <location>
        <begin position="8"/>
        <end position="89"/>
    </location>
</feature>
<dbReference type="GO" id="GO:0000156">
    <property type="term" value="F:phosphorelay response regulator activity"/>
    <property type="evidence" value="ECO:0007669"/>
    <property type="project" value="TreeGrafter"/>
</dbReference>
<dbReference type="InterPro" id="IPR001789">
    <property type="entry name" value="Sig_transdc_resp-reg_receiver"/>
</dbReference>
<dbReference type="Gene3D" id="3.40.50.2300">
    <property type="match status" value="1"/>
</dbReference>
<dbReference type="InterPro" id="IPR039420">
    <property type="entry name" value="WalR-like"/>
</dbReference>
<sequence>MNGGRSMRLLAVEDNTYLRQEIVRLLQEDYTVDSAEDGDEALYQAEQNIYDAIILDVMLPGLDGFEVTKQIRKKGSKHRLFSDGTRCGG</sequence>
<dbReference type="PANTHER" id="PTHR48111">
    <property type="entry name" value="REGULATOR OF RPOS"/>
    <property type="match status" value="1"/>
</dbReference>
<keyword evidence="1 6" id="KW-0597">Phosphoprotein</keyword>
<keyword evidence="3" id="KW-0805">Transcription regulation</keyword>
<dbReference type="EMBL" id="BEXB01000020">
    <property type="protein sequence ID" value="GAY77031.1"/>
    <property type="molecule type" value="Genomic_DNA"/>
</dbReference>
<evidence type="ECO:0000313" key="9">
    <source>
        <dbReference type="Proteomes" id="UP000319716"/>
    </source>
</evidence>
<reference evidence="8 9" key="1">
    <citation type="submission" date="2017-11" db="EMBL/GenBank/DDBJ databases">
        <title>Draft Genome Sequence of Sporolactobacillus inulinus NBRC 111894 Isolated from Koso, a Japanese Sugar-Vegetable Fermented Beverage.</title>
        <authorList>
            <person name="Chiou T.Y."/>
            <person name="Oshima K."/>
            <person name="Suda W."/>
            <person name="Hattori M."/>
            <person name="Takahashi T."/>
        </authorList>
    </citation>
    <scope>NUCLEOTIDE SEQUENCE [LARGE SCALE GENOMIC DNA]</scope>
    <source>
        <strain evidence="8 9">NBRC111894</strain>
    </source>
</reference>
<dbReference type="Proteomes" id="UP000319716">
    <property type="component" value="Unassembled WGS sequence"/>
</dbReference>
<dbReference type="Pfam" id="PF00072">
    <property type="entry name" value="Response_reg"/>
    <property type="match status" value="1"/>
</dbReference>
<dbReference type="GO" id="GO:0000976">
    <property type="term" value="F:transcription cis-regulatory region binding"/>
    <property type="evidence" value="ECO:0007669"/>
    <property type="project" value="TreeGrafter"/>
</dbReference>
<evidence type="ECO:0000256" key="3">
    <source>
        <dbReference type="ARBA" id="ARBA00023015"/>
    </source>
</evidence>
<proteinExistence type="predicted"/>
<evidence type="ECO:0000259" key="7">
    <source>
        <dbReference type="PROSITE" id="PS50110"/>
    </source>
</evidence>
<organism evidence="8 9">
    <name type="scientific">Sporolactobacillus inulinus</name>
    <dbReference type="NCBI Taxonomy" id="2078"/>
    <lineage>
        <taxon>Bacteria</taxon>
        <taxon>Bacillati</taxon>
        <taxon>Bacillota</taxon>
        <taxon>Bacilli</taxon>
        <taxon>Bacillales</taxon>
        <taxon>Sporolactobacillaceae</taxon>
        <taxon>Sporolactobacillus</taxon>
    </lineage>
</organism>
<keyword evidence="2" id="KW-0902">Two-component regulatory system</keyword>
<keyword evidence="5" id="KW-0804">Transcription</keyword>
<comment type="caution">
    <text evidence="8">The sequence shown here is derived from an EMBL/GenBank/DDBJ whole genome shotgun (WGS) entry which is preliminary data.</text>
</comment>
<dbReference type="InterPro" id="IPR011006">
    <property type="entry name" value="CheY-like_superfamily"/>
</dbReference>
<evidence type="ECO:0000256" key="6">
    <source>
        <dbReference type="PROSITE-ProRule" id="PRU00169"/>
    </source>
</evidence>
<dbReference type="AlphaFoldDB" id="A0A4Y1ZDJ6"/>
<gene>
    <name evidence="8" type="ORF">NBRC111894_2585</name>
</gene>
<dbReference type="PROSITE" id="PS50110">
    <property type="entry name" value="RESPONSE_REGULATORY"/>
    <property type="match status" value="1"/>
</dbReference>
<evidence type="ECO:0000256" key="1">
    <source>
        <dbReference type="ARBA" id="ARBA00022553"/>
    </source>
</evidence>